<dbReference type="PANTHER" id="PTHR14881:SF4">
    <property type="entry name" value="LISH DOMAIN-CONTAINING PROTEIN ARMC9"/>
    <property type="match status" value="1"/>
</dbReference>
<dbReference type="GO" id="GO:0097542">
    <property type="term" value="C:ciliary tip"/>
    <property type="evidence" value="ECO:0007669"/>
    <property type="project" value="TreeGrafter"/>
</dbReference>
<dbReference type="Proteomes" id="UP000024635">
    <property type="component" value="Unassembled WGS sequence"/>
</dbReference>
<proteinExistence type="predicted"/>
<dbReference type="GO" id="GO:0060271">
    <property type="term" value="P:cilium assembly"/>
    <property type="evidence" value="ECO:0007669"/>
    <property type="project" value="InterPro"/>
</dbReference>
<dbReference type="InterPro" id="IPR040369">
    <property type="entry name" value="ARMC9"/>
</dbReference>
<sequence>MRPARKVPTRGPVRSLPVDRETQFRPADEVHEIPPDPKTSTSPRKATGVAERSDRCLLNDIDPSKLSSLICGHPAGRGTALLLQALRQQVTIAASCDYSQKALTWIIDNDVLQLKAKRNSALVRVLQADGVDSREQMARLINTLSSFTKGRQYFTAHLRLFLTCVVPVLRGRRLPTSTQEQLIATLQKTSVRQSCQKELLQCGMLEWVVNFLEGRTTPYATEYACSLAINLSLNERRNLHSILFQPASHSIQLRFADSLAAAACNVLSRDTHGSACSIFNSLALVWLCCGRVRLRARETRLLDALRTRNLKKICPLCDLHIPYLLAVIAGEAEIVKVPQAPSDGDVDNVGDSCEREIDATDPLHPSTNELSGAKLLLRRAVKEVSPDVQPTVPGQVLRNHKVIRTTHGPKRGRSSEPRLGTAASQNTFVIETERRKPLVLPVGLADGAVEYKKAQEALQKAKEEEAKRLQREQAEREAAEAKERERLRTYRPHASAKKPPTMKKEMAASGESLSSQESNKTPGGKRSPLRKKTPAPGDNFSTTVTSATPVNEAPEPQTFEFEDESQLDYMAVFGARPKIARTPDHIVNRTAYYQ</sequence>
<feature type="compositionally biased region" description="Polar residues" evidence="1">
    <location>
        <begin position="511"/>
        <end position="521"/>
    </location>
</feature>
<accession>A0A016RTE4</accession>
<feature type="compositionally biased region" description="Basic and acidic residues" evidence="1">
    <location>
        <begin position="17"/>
        <end position="35"/>
    </location>
</feature>
<dbReference type="AlphaFoldDB" id="A0A016RTE4"/>
<feature type="compositionally biased region" description="Polar residues" evidence="1">
    <location>
        <begin position="539"/>
        <end position="549"/>
    </location>
</feature>
<dbReference type="PANTHER" id="PTHR14881">
    <property type="entry name" value="LISH DOMAIN-CONTAINING PROTEIN ARMC9"/>
    <property type="match status" value="1"/>
</dbReference>
<evidence type="ECO:0000256" key="1">
    <source>
        <dbReference type="SAM" id="MobiDB-lite"/>
    </source>
</evidence>
<evidence type="ECO:0000313" key="3">
    <source>
        <dbReference type="Proteomes" id="UP000024635"/>
    </source>
</evidence>
<protein>
    <submittedName>
        <fullName evidence="2">Uncharacterized protein</fullName>
    </submittedName>
</protein>
<evidence type="ECO:0000313" key="2">
    <source>
        <dbReference type="EMBL" id="EYB81655.1"/>
    </source>
</evidence>
<comment type="caution">
    <text evidence="2">The sequence shown here is derived from an EMBL/GenBank/DDBJ whole genome shotgun (WGS) entry which is preliminary data.</text>
</comment>
<feature type="region of interest" description="Disordered" evidence="1">
    <location>
        <begin position="1"/>
        <end position="51"/>
    </location>
</feature>
<feature type="region of interest" description="Disordered" evidence="1">
    <location>
        <begin position="463"/>
        <end position="563"/>
    </location>
</feature>
<keyword evidence="3" id="KW-1185">Reference proteome</keyword>
<dbReference type="OrthoDB" id="193023at2759"/>
<dbReference type="STRING" id="53326.A0A016RTE4"/>
<dbReference type="GO" id="GO:0036064">
    <property type="term" value="C:ciliary basal body"/>
    <property type="evidence" value="ECO:0007669"/>
    <property type="project" value="InterPro"/>
</dbReference>
<gene>
    <name evidence="2" type="primary">Acey_s0377.g258</name>
    <name evidence="2" type="synonym">Acey-F59G1.4</name>
    <name evidence="2" type="ORF">Y032_0377g258</name>
</gene>
<feature type="compositionally biased region" description="Basic and acidic residues" evidence="1">
    <location>
        <begin position="463"/>
        <end position="488"/>
    </location>
</feature>
<organism evidence="2 3">
    <name type="scientific">Ancylostoma ceylanicum</name>
    <dbReference type="NCBI Taxonomy" id="53326"/>
    <lineage>
        <taxon>Eukaryota</taxon>
        <taxon>Metazoa</taxon>
        <taxon>Ecdysozoa</taxon>
        <taxon>Nematoda</taxon>
        <taxon>Chromadorea</taxon>
        <taxon>Rhabditida</taxon>
        <taxon>Rhabditina</taxon>
        <taxon>Rhabditomorpha</taxon>
        <taxon>Strongyloidea</taxon>
        <taxon>Ancylostomatidae</taxon>
        <taxon>Ancylostomatinae</taxon>
        <taxon>Ancylostoma</taxon>
    </lineage>
</organism>
<dbReference type="GO" id="GO:0005814">
    <property type="term" value="C:centriole"/>
    <property type="evidence" value="ECO:0007669"/>
    <property type="project" value="TreeGrafter"/>
</dbReference>
<dbReference type="EMBL" id="JARK01001713">
    <property type="protein sequence ID" value="EYB81655.1"/>
    <property type="molecule type" value="Genomic_DNA"/>
</dbReference>
<name>A0A016RTE4_9BILA</name>
<reference evidence="3" key="1">
    <citation type="journal article" date="2015" name="Nat. Genet.">
        <title>The genome and transcriptome of the zoonotic hookworm Ancylostoma ceylanicum identify infection-specific gene families.</title>
        <authorList>
            <person name="Schwarz E.M."/>
            <person name="Hu Y."/>
            <person name="Antoshechkin I."/>
            <person name="Miller M.M."/>
            <person name="Sternberg P.W."/>
            <person name="Aroian R.V."/>
        </authorList>
    </citation>
    <scope>NUCLEOTIDE SEQUENCE</scope>
    <source>
        <strain evidence="3">HY135</strain>
    </source>
</reference>